<dbReference type="Gene3D" id="2.20.100.10">
    <property type="entry name" value="Thrombospondin type-1 (TSP1) repeat"/>
    <property type="match status" value="3"/>
</dbReference>
<sequence length="1081" mass="122531">LPPPFSLFLPLRSPSLLSFPLYLLTFPPLSLPLPPQYSHHFLQPASSTRSRRSMWGERADKRRFFNVTVSGRRLHLHLEPVGERLVAPGASAEWRDDGGASRRRVLRQDCVYRGVVTKIPNAVVALTNCDGLAGLIHLPDEDYFIEPLERGRTEAEQTRGRTHVVYRQSSIKAHTLLNPAATRHSDHALAEELLMTSRRRVKRPRRRRTTQPEVYHMEVMLTVDDSVVRFHGKHHVQNYLLTLMNIVNEIYQDESLGVKMNIVLVRIIMLGYRQSINLIEQGNPSRSLEQVCRWAHKQQRVHSADAEHHDHAIFLTRQPFGPGGMQGYAPVTGMCHPLRSCTLNHEDGFSSAFVVAHETGHVLGMEHDGQGNRCGDETGLGSVMAPLVRAAYHRYHWSRCSRRELSRYIQSYDCLHDDPFDHAWPKQPDLPGITYSMDEQCRFDFGIGYRMCNSFRTSDPCKQLWCSHPDNAFFCKTKKGPPLDGTDCAVGKWCFKGHCLWKSREHTGSLDGTWGGWSSFSGCSRSCGSGIQSRSRRCLSPPLPFGGSSCLGSPEEFRLCNKDPCFPNEDFRGSQCKSYDSHLYNNKWHHWLSYEHPDASKNCELTCRSQETGEVRHMNQVLHDGTICSYLDLFSVCVRGQCMKVGCDMEFGSNKTEDKCGTCGGDNSHCRTVKGTVTKTPTKLGKIVLYYIALHPYIDFLIIFYTIRDVCLSVVIVSEMAEWINSREYETKVTLSYKYIIHEDLLPLLENNDNDVQNSILQTVSESHKWALKGWSKCSRRCSGGMQFSKYGCRRQKDGRMVHRRFCDLSKKPKPIHRPCNERKCGKPRWLADKWSACDKHCGMNGTQSRHVRCMQRFPDSSSRSLDQKHCTGRAPKSYRSCNRKPCIGSWKTGAWSQCSKSCGRGLQRQQAVCIAVEEETNVMCIGEEPKAERECNEGPCQGESGHIIIFIYCVSYDTDAPCLGDKSLFCQMNSLARYCSLPGFRKLCCYSCRKRENINLRTTMTTATMIGDSFASFPVTPFSSSTIRTTDSDSVFIMTLKATITSNWNELEKQPTSAGPIPANQTYEAPTGARDDGDLE</sequence>
<evidence type="ECO:0000256" key="8">
    <source>
        <dbReference type="ARBA" id="ARBA00022801"/>
    </source>
</evidence>
<proteinExistence type="predicted"/>
<evidence type="ECO:0000256" key="15">
    <source>
        <dbReference type="PIRSR" id="PIRSR613273-2"/>
    </source>
</evidence>
<dbReference type="AlphaFoldDB" id="A0A8C4WWP9"/>
<feature type="binding site" evidence="15 17">
    <location>
        <position position="357"/>
    </location>
    <ligand>
        <name>Zn(2+)</name>
        <dbReference type="ChEBI" id="CHEBI:29105"/>
        <note>catalytic</note>
    </ligand>
</feature>
<dbReference type="InterPro" id="IPR002870">
    <property type="entry name" value="Peptidase_M12B_N"/>
</dbReference>
<keyword evidence="12 16" id="KW-1015">Disulfide bond</keyword>
<dbReference type="SUPFAM" id="SSF82895">
    <property type="entry name" value="TSP-1 type 1 repeat"/>
    <property type="match status" value="4"/>
</dbReference>
<dbReference type="InterPro" id="IPR001590">
    <property type="entry name" value="Peptidase_M12B"/>
</dbReference>
<dbReference type="Pfam" id="PF19030">
    <property type="entry name" value="TSP1_ADAMTS"/>
    <property type="match status" value="3"/>
</dbReference>
<dbReference type="OMA" id="RKRENIN"/>
<feature type="binding site" evidence="15">
    <location>
        <position position="310"/>
    </location>
    <ligand>
        <name>Ca(2+)</name>
        <dbReference type="ChEBI" id="CHEBI:29108"/>
        <label>1</label>
    </ligand>
</feature>
<evidence type="ECO:0000256" key="17">
    <source>
        <dbReference type="PROSITE-ProRule" id="PRU00276"/>
    </source>
</evidence>
<feature type="disulfide bond" evidence="16">
    <location>
        <begin position="488"/>
        <end position="499"/>
    </location>
</feature>
<feature type="binding site" evidence="15 17">
    <location>
        <position position="361"/>
    </location>
    <ligand>
        <name>Zn(2+)</name>
        <dbReference type="ChEBI" id="CHEBI:29105"/>
        <note>catalytic</note>
    </ligand>
</feature>
<dbReference type="GO" id="GO:0031012">
    <property type="term" value="C:extracellular matrix"/>
    <property type="evidence" value="ECO:0007669"/>
    <property type="project" value="TreeGrafter"/>
</dbReference>
<dbReference type="GeneTree" id="ENSGT00940000158426"/>
<dbReference type="InterPro" id="IPR041645">
    <property type="entry name" value="ADAMTS_CR_2"/>
</dbReference>
<feature type="region of interest" description="Disordered" evidence="18">
    <location>
        <begin position="1052"/>
        <end position="1081"/>
    </location>
</feature>
<evidence type="ECO:0000259" key="20">
    <source>
        <dbReference type="PROSITE" id="PS50900"/>
    </source>
</evidence>
<evidence type="ECO:0000256" key="11">
    <source>
        <dbReference type="ARBA" id="ARBA00023145"/>
    </source>
</evidence>
<accession>A0A8C4WWP9</accession>
<evidence type="ECO:0000256" key="10">
    <source>
        <dbReference type="ARBA" id="ARBA00023049"/>
    </source>
</evidence>
<feature type="binding site" evidence="15">
    <location>
        <position position="218"/>
    </location>
    <ligand>
        <name>Ca(2+)</name>
        <dbReference type="ChEBI" id="CHEBI:29108"/>
        <label>2</label>
    </ligand>
</feature>
<dbReference type="PANTHER" id="PTHR13723:SF304">
    <property type="entry name" value="A DISINTEGRIN AND METALLOPROTEINASE WITH THROMBOSPONDIN MOTIFS 2-LIKE PROTEIN"/>
    <property type="match status" value="1"/>
</dbReference>
<feature type="binding site" evidence="15">
    <location>
        <position position="417"/>
    </location>
    <ligand>
        <name>Ca(2+)</name>
        <dbReference type="ChEBI" id="CHEBI:29108"/>
        <label>2</label>
    </ligand>
</feature>
<evidence type="ECO:0000256" key="4">
    <source>
        <dbReference type="ARBA" id="ARBA00022670"/>
    </source>
</evidence>
<dbReference type="InterPro" id="IPR045371">
    <property type="entry name" value="ADAMTS_CR_3"/>
</dbReference>
<dbReference type="PANTHER" id="PTHR13723">
    <property type="entry name" value="ADAMTS A DISINTEGRIN AND METALLOPROTEASE WITH THROMBOSPONDIN MOTIFS PROTEASE"/>
    <property type="match status" value="1"/>
</dbReference>
<feature type="binding site" evidence="15">
    <location>
        <position position="218"/>
    </location>
    <ligand>
        <name>Ca(2+)</name>
        <dbReference type="ChEBI" id="CHEBI:29108"/>
        <label>1</label>
    </ligand>
</feature>
<feature type="binding site" evidence="15 17">
    <location>
        <position position="367"/>
    </location>
    <ligand>
        <name>Zn(2+)</name>
        <dbReference type="ChEBI" id="CHEBI:29105"/>
        <note>catalytic</note>
    </ligand>
</feature>
<evidence type="ECO:0000256" key="13">
    <source>
        <dbReference type="ARBA" id="ARBA00023180"/>
    </source>
</evidence>
<feature type="domain" description="Peptidase M12B" evidence="19">
    <location>
        <begin position="215"/>
        <end position="419"/>
    </location>
</feature>
<dbReference type="Gene3D" id="3.40.390.10">
    <property type="entry name" value="Collagenase (Catalytic Domain)"/>
    <property type="match status" value="1"/>
</dbReference>
<feature type="disulfide bond" evidence="16">
    <location>
        <begin position="335"/>
        <end position="414"/>
    </location>
</feature>
<dbReference type="Pfam" id="PF01562">
    <property type="entry name" value="Pep_M12B_propep"/>
    <property type="match status" value="1"/>
</dbReference>
<organism evidence="21 22">
    <name type="scientific">Eptatretus burgeri</name>
    <name type="common">Inshore hagfish</name>
    <dbReference type="NCBI Taxonomy" id="7764"/>
    <lineage>
        <taxon>Eukaryota</taxon>
        <taxon>Metazoa</taxon>
        <taxon>Chordata</taxon>
        <taxon>Craniata</taxon>
        <taxon>Vertebrata</taxon>
        <taxon>Cyclostomata</taxon>
        <taxon>Myxini</taxon>
        <taxon>Myxiniformes</taxon>
        <taxon>Myxinidae</taxon>
        <taxon>Eptatretinae</taxon>
        <taxon>Eptatretus</taxon>
    </lineage>
</organism>
<dbReference type="InterPro" id="IPR036383">
    <property type="entry name" value="TSP1_rpt_sf"/>
</dbReference>
<keyword evidence="11" id="KW-0865">Zymogen</keyword>
<dbReference type="Proteomes" id="UP000694388">
    <property type="component" value="Unplaced"/>
</dbReference>
<dbReference type="SMART" id="SM00209">
    <property type="entry name" value="TSP1"/>
    <property type="match status" value="4"/>
</dbReference>
<evidence type="ECO:0000256" key="9">
    <source>
        <dbReference type="ARBA" id="ARBA00022833"/>
    </source>
</evidence>
<dbReference type="PROSITE" id="PS50092">
    <property type="entry name" value="TSP1"/>
    <property type="match status" value="4"/>
</dbReference>
<feature type="domain" description="PLAC" evidence="20">
    <location>
        <begin position="959"/>
        <end position="997"/>
    </location>
</feature>
<reference evidence="21" key="1">
    <citation type="submission" date="2025-08" db="UniProtKB">
        <authorList>
            <consortium name="Ensembl"/>
        </authorList>
    </citation>
    <scope>IDENTIFICATION</scope>
</reference>
<keyword evidence="6" id="KW-0732">Signal</keyword>
<keyword evidence="15" id="KW-0106">Calcium</keyword>
<evidence type="ECO:0000256" key="2">
    <source>
        <dbReference type="ARBA" id="ARBA00022525"/>
    </source>
</evidence>
<dbReference type="PRINTS" id="PR01857">
    <property type="entry name" value="ADAMTSFAMILY"/>
</dbReference>
<feature type="disulfide bond" evidence="16">
    <location>
        <begin position="523"/>
        <end position="560"/>
    </location>
</feature>
<dbReference type="InterPro" id="IPR000884">
    <property type="entry name" value="TSP1_rpt"/>
</dbReference>
<keyword evidence="4" id="KW-0645">Protease</keyword>
<feature type="disulfide bond" evidence="16">
    <location>
        <begin position="374"/>
        <end position="400"/>
    </location>
</feature>
<dbReference type="GO" id="GO:0030198">
    <property type="term" value="P:extracellular matrix organization"/>
    <property type="evidence" value="ECO:0007669"/>
    <property type="project" value="InterPro"/>
</dbReference>
<keyword evidence="9 15" id="KW-0862">Zinc</keyword>
<protein>
    <submittedName>
        <fullName evidence="21">ADAM metallopeptidase with thrombospondin type 1 motif, 14</fullName>
    </submittedName>
</protein>
<dbReference type="GO" id="GO:0046872">
    <property type="term" value="F:metal ion binding"/>
    <property type="evidence" value="ECO:0007669"/>
    <property type="project" value="UniProtKB-KW"/>
</dbReference>
<dbReference type="Pfam" id="PF19236">
    <property type="entry name" value="ADAMTS_CR_3"/>
    <property type="match status" value="1"/>
</dbReference>
<evidence type="ECO:0000256" key="1">
    <source>
        <dbReference type="ARBA" id="ARBA00004498"/>
    </source>
</evidence>
<feature type="disulfide bond" evidence="16">
    <location>
        <begin position="441"/>
        <end position="466"/>
    </location>
</feature>
<evidence type="ECO:0000259" key="19">
    <source>
        <dbReference type="PROSITE" id="PS50215"/>
    </source>
</evidence>
<feature type="disulfide bond" evidence="16">
    <location>
        <begin position="527"/>
        <end position="565"/>
    </location>
</feature>
<evidence type="ECO:0000256" key="18">
    <source>
        <dbReference type="SAM" id="MobiDB-lite"/>
    </source>
</evidence>
<evidence type="ECO:0000256" key="7">
    <source>
        <dbReference type="ARBA" id="ARBA00022737"/>
    </source>
</evidence>
<dbReference type="Pfam" id="PF01421">
    <property type="entry name" value="Reprolysin"/>
    <property type="match status" value="1"/>
</dbReference>
<feature type="disulfide bond" evidence="16">
    <location>
        <begin position="461"/>
        <end position="494"/>
    </location>
</feature>
<dbReference type="InterPro" id="IPR024079">
    <property type="entry name" value="MetalloPept_cat_dom_sf"/>
</dbReference>
<dbReference type="GO" id="GO:0004222">
    <property type="term" value="F:metalloendopeptidase activity"/>
    <property type="evidence" value="ECO:0007669"/>
    <property type="project" value="InterPro"/>
</dbReference>
<dbReference type="Gene3D" id="3.40.1620.60">
    <property type="match status" value="1"/>
</dbReference>
<feature type="binding site" evidence="15">
    <location>
        <position position="417"/>
    </location>
    <ligand>
        <name>Ca(2+)</name>
        <dbReference type="ChEBI" id="CHEBI:29108"/>
        <label>1</label>
    </ligand>
</feature>
<dbReference type="Pfam" id="PF00090">
    <property type="entry name" value="TSP_1"/>
    <property type="match status" value="1"/>
</dbReference>
<feature type="disulfide bond" evidence="16">
    <location>
        <begin position="292"/>
        <end position="341"/>
    </location>
</feature>
<keyword evidence="13" id="KW-0325">Glycoprotein</keyword>
<dbReference type="InterPro" id="IPR010909">
    <property type="entry name" value="PLAC"/>
</dbReference>
<evidence type="ECO:0000256" key="12">
    <source>
        <dbReference type="ARBA" id="ARBA00023157"/>
    </source>
</evidence>
<feature type="compositionally biased region" description="Polar residues" evidence="18">
    <location>
        <begin position="1052"/>
        <end position="1069"/>
    </location>
</feature>
<keyword evidence="5 15" id="KW-0479">Metal-binding</keyword>
<comment type="subcellular location">
    <subcellularLocation>
        <location evidence="1">Secreted</location>
        <location evidence="1">Extracellular space</location>
        <location evidence="1">Extracellular matrix</location>
    </subcellularLocation>
</comment>
<dbReference type="PROSITE" id="PS50215">
    <property type="entry name" value="ADAM_MEPRO"/>
    <property type="match status" value="1"/>
</dbReference>
<feature type="binding site" evidence="15">
    <location>
        <position position="414"/>
    </location>
    <ligand>
        <name>Ca(2+)</name>
        <dbReference type="ChEBI" id="CHEBI:29108"/>
        <label>1</label>
    </ligand>
</feature>
<dbReference type="CDD" id="cd04273">
    <property type="entry name" value="ZnMc_ADAMTS_like"/>
    <property type="match status" value="1"/>
</dbReference>
<dbReference type="FunFam" id="3.40.1620.60:FF:000001">
    <property type="entry name" value="A disintegrin and metalloproteinase with thrombospondin motifs 3"/>
    <property type="match status" value="1"/>
</dbReference>
<evidence type="ECO:0000256" key="6">
    <source>
        <dbReference type="ARBA" id="ARBA00022729"/>
    </source>
</evidence>
<feature type="disulfide bond" evidence="16">
    <location>
        <begin position="538"/>
        <end position="550"/>
    </location>
</feature>
<feature type="disulfide bond" evidence="16">
    <location>
        <begin position="452"/>
        <end position="475"/>
    </location>
</feature>
<keyword evidence="7" id="KW-0677">Repeat</keyword>
<name>A0A8C4WWP9_EPTBU</name>
<keyword evidence="2" id="KW-0964">Secreted</keyword>
<dbReference type="Ensembl" id="ENSEBUT00000016482.1">
    <property type="protein sequence ID" value="ENSEBUP00000015906.1"/>
    <property type="gene ID" value="ENSEBUG00000009984.1"/>
</dbReference>
<dbReference type="InterPro" id="IPR050439">
    <property type="entry name" value="ADAMTS_ADAMTS-like"/>
</dbReference>
<evidence type="ECO:0000256" key="14">
    <source>
        <dbReference type="PIRSR" id="PIRSR613273-1"/>
    </source>
</evidence>
<feature type="active site" evidence="14 17">
    <location>
        <position position="358"/>
    </location>
</feature>
<comment type="caution">
    <text evidence="17">Lacks conserved residue(s) required for the propagation of feature annotation.</text>
</comment>
<dbReference type="InterPro" id="IPR013273">
    <property type="entry name" value="ADAMTS/ADAMTS-like"/>
</dbReference>
<dbReference type="Pfam" id="PF17771">
    <property type="entry name" value="ADAMTS_CR_2"/>
    <property type="match status" value="1"/>
</dbReference>
<evidence type="ECO:0000256" key="3">
    <source>
        <dbReference type="ARBA" id="ARBA00022530"/>
    </source>
</evidence>
<evidence type="ECO:0000313" key="22">
    <source>
        <dbReference type="Proteomes" id="UP000694388"/>
    </source>
</evidence>
<keyword evidence="10" id="KW-0482">Metalloprotease</keyword>
<keyword evidence="22" id="KW-1185">Reference proteome</keyword>
<dbReference type="FunFam" id="2.20.100.10:FF:000001">
    <property type="entry name" value="semaphorin-5A isoform X1"/>
    <property type="match status" value="1"/>
</dbReference>
<keyword evidence="3" id="KW-0272">Extracellular matrix</keyword>
<dbReference type="PROSITE" id="PS50900">
    <property type="entry name" value="PLAC"/>
    <property type="match status" value="1"/>
</dbReference>
<evidence type="ECO:0000256" key="5">
    <source>
        <dbReference type="ARBA" id="ARBA00022723"/>
    </source>
</evidence>
<dbReference type="SUPFAM" id="SSF55486">
    <property type="entry name" value="Metalloproteases ('zincins'), catalytic domain"/>
    <property type="match status" value="1"/>
</dbReference>
<keyword evidence="8" id="KW-0378">Hydrolase</keyword>
<evidence type="ECO:0000256" key="16">
    <source>
        <dbReference type="PIRSR" id="PIRSR613273-3"/>
    </source>
</evidence>
<comment type="cofactor">
    <cofactor evidence="15">
        <name>Zn(2+)</name>
        <dbReference type="ChEBI" id="CHEBI:29105"/>
    </cofactor>
    <text evidence="15">Binds 1 zinc ion per subunit.</text>
</comment>
<reference evidence="21" key="2">
    <citation type="submission" date="2025-09" db="UniProtKB">
        <authorList>
            <consortium name="Ensembl"/>
        </authorList>
    </citation>
    <scope>IDENTIFICATION</scope>
</reference>
<dbReference type="GO" id="GO:0006508">
    <property type="term" value="P:proteolysis"/>
    <property type="evidence" value="ECO:0007669"/>
    <property type="project" value="UniProtKB-KW"/>
</dbReference>
<evidence type="ECO:0000313" key="21">
    <source>
        <dbReference type="Ensembl" id="ENSEBUP00000015906.1"/>
    </source>
</evidence>